<proteinExistence type="predicted"/>
<evidence type="ECO:0000313" key="7">
    <source>
        <dbReference type="Proteomes" id="UP000000493"/>
    </source>
</evidence>
<dbReference type="AlphaFoldDB" id="A0A7U4E6M8"/>
<dbReference type="SUPFAM" id="SSF52738">
    <property type="entry name" value="Methylesterase CheB, C-terminal domain"/>
    <property type="match status" value="1"/>
</dbReference>
<evidence type="ECO:0000256" key="3">
    <source>
        <dbReference type="ARBA" id="ARBA00048267"/>
    </source>
</evidence>
<dbReference type="PANTHER" id="PTHR42872">
    <property type="entry name" value="PROTEIN-GLUTAMATE METHYLESTERASE/PROTEIN-GLUTAMINE GLUTAMINASE"/>
    <property type="match status" value="1"/>
</dbReference>
<dbReference type="PANTHER" id="PTHR42872:SF3">
    <property type="entry name" value="PROTEIN-GLUTAMATE METHYLESTERASE_PROTEIN-GLUTAMINE GLUTAMINASE 1"/>
    <property type="match status" value="1"/>
</dbReference>
<evidence type="ECO:0000256" key="4">
    <source>
        <dbReference type="PROSITE-ProRule" id="PRU00050"/>
    </source>
</evidence>
<comment type="catalytic activity">
    <reaction evidence="3">
        <text>[protein]-L-glutamate 5-O-methyl ester + H2O = L-glutamyl-[protein] + methanol + H(+)</text>
        <dbReference type="Rhea" id="RHEA:23236"/>
        <dbReference type="Rhea" id="RHEA-COMP:10208"/>
        <dbReference type="Rhea" id="RHEA-COMP:10311"/>
        <dbReference type="ChEBI" id="CHEBI:15377"/>
        <dbReference type="ChEBI" id="CHEBI:15378"/>
        <dbReference type="ChEBI" id="CHEBI:17790"/>
        <dbReference type="ChEBI" id="CHEBI:29973"/>
        <dbReference type="ChEBI" id="CHEBI:82795"/>
        <dbReference type="EC" id="3.1.1.61"/>
    </reaction>
</comment>
<organism evidence="6 7">
    <name type="scientific">Runella slithyformis (strain ATCC 29530 / DSM 19594 / LMG 11500 / NCIMB 11436 / LSU 4)</name>
    <dbReference type="NCBI Taxonomy" id="761193"/>
    <lineage>
        <taxon>Bacteria</taxon>
        <taxon>Pseudomonadati</taxon>
        <taxon>Bacteroidota</taxon>
        <taxon>Cytophagia</taxon>
        <taxon>Cytophagales</taxon>
        <taxon>Spirosomataceae</taxon>
        <taxon>Runella</taxon>
    </lineage>
</organism>
<protein>
    <recommendedName>
        <fullName evidence="2">protein-glutamate methylesterase</fullName>
        <ecNumber evidence="2">3.1.1.61</ecNumber>
    </recommendedName>
</protein>
<name>A0A7U4E6M8_RUNSL</name>
<gene>
    <name evidence="6" type="ordered locus">Runsl_3113</name>
</gene>
<feature type="active site" evidence="4">
    <location>
        <position position="45"/>
    </location>
</feature>
<keyword evidence="1 4" id="KW-0378">Hydrolase</keyword>
<dbReference type="InterPro" id="IPR000673">
    <property type="entry name" value="Sig_transdc_resp-reg_Me-estase"/>
</dbReference>
<dbReference type="CDD" id="cd16433">
    <property type="entry name" value="CheB"/>
    <property type="match status" value="1"/>
</dbReference>
<feature type="domain" description="CheB-type methylesterase" evidence="5">
    <location>
        <begin position="9"/>
        <end position="195"/>
    </location>
</feature>
<dbReference type="Gene3D" id="3.40.50.180">
    <property type="entry name" value="Methylesterase CheB, C-terminal domain"/>
    <property type="match status" value="1"/>
</dbReference>
<dbReference type="PROSITE" id="PS50122">
    <property type="entry name" value="CHEB"/>
    <property type="match status" value="1"/>
</dbReference>
<reference evidence="7" key="1">
    <citation type="submission" date="2011-06" db="EMBL/GenBank/DDBJ databases">
        <title>The complete genome of chromosome of Runella slithyformis DSM 19594.</title>
        <authorList>
            <consortium name="US DOE Joint Genome Institute (JGI-PGF)"/>
            <person name="Lucas S."/>
            <person name="Han J."/>
            <person name="Lapidus A."/>
            <person name="Bruce D."/>
            <person name="Goodwin L."/>
            <person name="Pitluck S."/>
            <person name="Peters L."/>
            <person name="Kyrpides N."/>
            <person name="Mavromatis K."/>
            <person name="Ivanova N."/>
            <person name="Ovchinnikova G."/>
            <person name="Zhang X."/>
            <person name="Misra M."/>
            <person name="Detter J.C."/>
            <person name="Tapia R."/>
            <person name="Han C."/>
            <person name="Land M."/>
            <person name="Hauser L."/>
            <person name="Markowitz V."/>
            <person name="Cheng J.-F."/>
            <person name="Hugenholtz P."/>
            <person name="Woyke T."/>
            <person name="Wu D."/>
            <person name="Tindall B."/>
            <person name="Faehrich R."/>
            <person name="Brambilla E."/>
            <person name="Klenk H.-P."/>
            <person name="Eisen J.A."/>
        </authorList>
    </citation>
    <scope>NUCLEOTIDE SEQUENCE [LARGE SCALE GENOMIC DNA]</scope>
    <source>
        <strain evidence="7">ATCC 29530 / DSM 19594 / LMG 11500 / NCIMB 11436 / LSU 4</strain>
    </source>
</reference>
<dbReference type="InterPro" id="IPR035909">
    <property type="entry name" value="CheB_C"/>
</dbReference>
<evidence type="ECO:0000313" key="6">
    <source>
        <dbReference type="EMBL" id="AEI49494.1"/>
    </source>
</evidence>
<accession>A0A7U4E6M8</accession>
<dbReference type="EC" id="3.1.1.61" evidence="2"/>
<evidence type="ECO:0000259" key="5">
    <source>
        <dbReference type="PROSITE" id="PS50122"/>
    </source>
</evidence>
<dbReference type="Pfam" id="PF01339">
    <property type="entry name" value="CheB_methylest"/>
    <property type="match status" value="1"/>
</dbReference>
<keyword evidence="7" id="KW-1185">Reference proteome</keyword>
<dbReference type="RefSeq" id="WP_013928801.1">
    <property type="nucleotide sequence ID" value="NC_015703.1"/>
</dbReference>
<feature type="active site" evidence="4">
    <location>
        <position position="138"/>
    </location>
</feature>
<dbReference type="GO" id="GO:0000156">
    <property type="term" value="F:phosphorelay response regulator activity"/>
    <property type="evidence" value="ECO:0007669"/>
    <property type="project" value="InterPro"/>
</dbReference>
<dbReference type="GO" id="GO:0005737">
    <property type="term" value="C:cytoplasm"/>
    <property type="evidence" value="ECO:0007669"/>
    <property type="project" value="InterPro"/>
</dbReference>
<sequence length="195" mass="21019">MAEVKMNVPCELIVIGGSSGSIEVLLKLLPSLKAPLSLALILVLHRKNSVESTMVELFSGRTNIPVKEVEDKDPVEPGIIYIAPADYHLLIEQDRAFSLDSSEKINFSRPSLDVTFESAAEVYGPSLVGVILSGANADGTLGLKAVKRAGGLIIAQKPETAQVAYMPEQAILHNTIDFIFDISELATFINSSLNR</sequence>
<dbReference type="Proteomes" id="UP000000493">
    <property type="component" value="Chromosome"/>
</dbReference>
<dbReference type="GO" id="GO:0006935">
    <property type="term" value="P:chemotaxis"/>
    <property type="evidence" value="ECO:0007669"/>
    <property type="project" value="UniProtKB-UniRule"/>
</dbReference>
<evidence type="ECO:0000256" key="2">
    <source>
        <dbReference type="ARBA" id="ARBA00039140"/>
    </source>
</evidence>
<evidence type="ECO:0000256" key="1">
    <source>
        <dbReference type="ARBA" id="ARBA00022801"/>
    </source>
</evidence>
<reference evidence="6 7" key="2">
    <citation type="journal article" date="2012" name="Stand. Genomic Sci.">
        <title>Complete genome sequence of the aquatic bacterium Runella slithyformis type strain (LSU 4(T)).</title>
        <authorList>
            <person name="Copeland A."/>
            <person name="Zhang X."/>
            <person name="Misra M."/>
            <person name="Lapidus A."/>
            <person name="Nolan M."/>
            <person name="Lucas S."/>
            <person name="Deshpande S."/>
            <person name="Cheng J.F."/>
            <person name="Tapia R."/>
            <person name="Goodwin L.A."/>
            <person name="Pitluck S."/>
            <person name="Liolios K."/>
            <person name="Pagani I."/>
            <person name="Ivanova N."/>
            <person name="Mikhailova N."/>
            <person name="Pati A."/>
            <person name="Chen A."/>
            <person name="Palaniappan K."/>
            <person name="Land M."/>
            <person name="Hauser L."/>
            <person name="Pan C."/>
            <person name="Jeffries C.D."/>
            <person name="Detter J.C."/>
            <person name="Brambilla E.M."/>
            <person name="Rohde M."/>
            <person name="Djao O.D."/>
            <person name="Goker M."/>
            <person name="Sikorski J."/>
            <person name="Tindall B.J."/>
            <person name="Woyke T."/>
            <person name="Bristow J."/>
            <person name="Eisen J.A."/>
            <person name="Markowitz V."/>
            <person name="Hugenholtz P."/>
            <person name="Kyrpides N.C."/>
            <person name="Klenk H.P."/>
            <person name="Mavromatis K."/>
        </authorList>
    </citation>
    <scope>NUCLEOTIDE SEQUENCE [LARGE SCALE GENOMIC DNA]</scope>
    <source>
        <strain evidence="7">ATCC 29530 / DSM 19594 / LMG 11500 / NCIMB 11436 / LSU 4</strain>
    </source>
</reference>
<dbReference type="KEGG" id="rsi:Runsl_3113"/>
<keyword evidence="4" id="KW-0145">Chemotaxis</keyword>
<dbReference type="EMBL" id="CP002859">
    <property type="protein sequence ID" value="AEI49494.1"/>
    <property type="molecule type" value="Genomic_DNA"/>
</dbReference>
<feature type="active site" evidence="4">
    <location>
        <position position="18"/>
    </location>
</feature>
<dbReference type="GO" id="GO:0008984">
    <property type="term" value="F:protein-glutamate methylesterase activity"/>
    <property type="evidence" value="ECO:0007669"/>
    <property type="project" value="UniProtKB-EC"/>
</dbReference>